<dbReference type="EMBL" id="ML977503">
    <property type="protein sequence ID" value="KAF2131218.1"/>
    <property type="molecule type" value="Genomic_DNA"/>
</dbReference>
<name>A0A6A6AJD0_9PLEO</name>
<dbReference type="InterPro" id="IPR052895">
    <property type="entry name" value="HetReg/Transcr_Mod"/>
</dbReference>
<evidence type="ECO:0000313" key="2">
    <source>
        <dbReference type="EMBL" id="KAF2131218.1"/>
    </source>
</evidence>
<feature type="domain" description="Heterokaryon incompatibility" evidence="1">
    <location>
        <begin position="43"/>
        <end position="216"/>
    </location>
</feature>
<evidence type="ECO:0000259" key="1">
    <source>
        <dbReference type="Pfam" id="PF06985"/>
    </source>
</evidence>
<dbReference type="Pfam" id="PF06985">
    <property type="entry name" value="HET"/>
    <property type="match status" value="1"/>
</dbReference>
<protein>
    <recommendedName>
        <fullName evidence="1">Heterokaryon incompatibility domain-containing protein</fullName>
    </recommendedName>
</protein>
<reference evidence="2" key="1">
    <citation type="journal article" date="2020" name="Stud. Mycol.">
        <title>101 Dothideomycetes genomes: a test case for predicting lifestyles and emergence of pathogens.</title>
        <authorList>
            <person name="Haridas S."/>
            <person name="Albert R."/>
            <person name="Binder M."/>
            <person name="Bloem J."/>
            <person name="Labutti K."/>
            <person name="Salamov A."/>
            <person name="Andreopoulos B."/>
            <person name="Baker S."/>
            <person name="Barry K."/>
            <person name="Bills G."/>
            <person name="Bluhm B."/>
            <person name="Cannon C."/>
            <person name="Castanera R."/>
            <person name="Culley D."/>
            <person name="Daum C."/>
            <person name="Ezra D."/>
            <person name="Gonzalez J."/>
            <person name="Henrissat B."/>
            <person name="Kuo A."/>
            <person name="Liang C."/>
            <person name="Lipzen A."/>
            <person name="Lutzoni F."/>
            <person name="Magnuson J."/>
            <person name="Mondo S."/>
            <person name="Nolan M."/>
            <person name="Ohm R."/>
            <person name="Pangilinan J."/>
            <person name="Park H.-J."/>
            <person name="Ramirez L."/>
            <person name="Alfaro M."/>
            <person name="Sun H."/>
            <person name="Tritt A."/>
            <person name="Yoshinaga Y."/>
            <person name="Zwiers L.-H."/>
            <person name="Turgeon B."/>
            <person name="Goodwin S."/>
            <person name="Spatafora J."/>
            <person name="Crous P."/>
            <person name="Grigoriev I."/>
        </authorList>
    </citation>
    <scope>NUCLEOTIDE SEQUENCE</scope>
    <source>
        <strain evidence="2">CBS 119687</strain>
    </source>
</reference>
<dbReference type="RefSeq" id="XP_033525605.1">
    <property type="nucleotide sequence ID" value="XM_033671412.1"/>
</dbReference>
<dbReference type="AlphaFoldDB" id="A0A6A6AJD0"/>
<organism evidence="2 3">
    <name type="scientific">Dothidotthia symphoricarpi CBS 119687</name>
    <dbReference type="NCBI Taxonomy" id="1392245"/>
    <lineage>
        <taxon>Eukaryota</taxon>
        <taxon>Fungi</taxon>
        <taxon>Dikarya</taxon>
        <taxon>Ascomycota</taxon>
        <taxon>Pezizomycotina</taxon>
        <taxon>Dothideomycetes</taxon>
        <taxon>Pleosporomycetidae</taxon>
        <taxon>Pleosporales</taxon>
        <taxon>Dothidotthiaceae</taxon>
        <taxon>Dothidotthia</taxon>
    </lineage>
</organism>
<dbReference type="InterPro" id="IPR010730">
    <property type="entry name" value="HET"/>
</dbReference>
<dbReference type="GeneID" id="54411844"/>
<keyword evidence="3" id="KW-1185">Reference proteome</keyword>
<dbReference type="PANTHER" id="PTHR24148:SF73">
    <property type="entry name" value="HET DOMAIN PROTEIN (AFU_ORTHOLOGUE AFUA_8G01020)"/>
    <property type="match status" value="1"/>
</dbReference>
<gene>
    <name evidence="2" type="ORF">P153DRAFT_395600</name>
</gene>
<proteinExistence type="predicted"/>
<dbReference type="PANTHER" id="PTHR24148">
    <property type="entry name" value="ANKYRIN REPEAT DOMAIN-CONTAINING PROTEIN 39 HOMOLOG-RELATED"/>
    <property type="match status" value="1"/>
</dbReference>
<dbReference type="OrthoDB" id="3557394at2759"/>
<evidence type="ECO:0000313" key="3">
    <source>
        <dbReference type="Proteomes" id="UP000799771"/>
    </source>
</evidence>
<dbReference type="Proteomes" id="UP000799771">
    <property type="component" value="Unassembled WGS sequence"/>
</dbReference>
<accession>A0A6A6AJD0</accession>
<dbReference type="Pfam" id="PF26639">
    <property type="entry name" value="Het-6_barrel"/>
    <property type="match status" value="1"/>
</dbReference>
<sequence length="679" mass="76577">MEPSIYTPLPPGQHIRLATILRGRWSDPLNIKLTPTKLNVATFFALSYCWGTTLNPTTITINGQSHNVTQNLTTALRRVRRSDMDVVGWIDAICIDQTCIPERNAQVSLMRQIYQRAASVVIYIGEETEDTTVAIKVIMILHEIIGLKQKTAKDRLLRQTGLSSMPTFASRMPTTWDEMCLETLIRSLPVGDSPDWLAFGSFYNRPWFGRIWVLQEMVAAQDEPVVVCGERVFPWSTIGAVAHYYQYEAGLVGRVVRNEEEIDLSYCALRMYLSRIDYHQNQKSSLLGLLKATESFSATDPRDKVFALLGLVGDSNGKSSFYADYAKDVVEVYRNVTRHILYNDSSLDILSCVGEISKQDPKYKNLPSWAPDWSQEVFSTRLVKELGNMSKVARLHYSVSGVSTVKLLPHSDRNVIGILGSYVDEIIAIADRFPIWDDVSEEHPAHTSFRQPTDQWDNLAYKLDPYPGGGRTLDAFWRTLVANVDRHGMPVRDDVFYDFANFCYDLPGSPTRIDQVLKSYFDRALIGANSIEALPGDKVAFIYLLRRASFGRRFFTTKKGYMGIGPADGRVGDKVYIFSGGKVPFILRKHTGCEKSTNDGLAGGKVTQNDTGDVEGECGNLEQEFMSFVGEAYVHGIMKGESIEKIGGKHEWQNVFLRYINVLEMLCHYMSSIKSHFIQ</sequence>